<protein>
    <submittedName>
        <fullName evidence="2">Gamma-glutamylcyclotransferase</fullName>
    </submittedName>
</protein>
<dbReference type="OrthoDB" id="9798388at2"/>
<reference evidence="2 3" key="1">
    <citation type="submission" date="2018-11" db="EMBL/GenBank/DDBJ databases">
        <title>Genome sequencing of Lautropia sp. KCOM 2505 (= ChDC F240).</title>
        <authorList>
            <person name="Kook J.-K."/>
            <person name="Park S.-N."/>
            <person name="Lim Y.K."/>
        </authorList>
    </citation>
    <scope>NUCLEOTIDE SEQUENCE [LARGE SCALE GENOMIC DNA]</scope>
    <source>
        <strain evidence="2 3">KCOM 2505</strain>
    </source>
</reference>
<evidence type="ECO:0000259" key="1">
    <source>
        <dbReference type="Pfam" id="PF06094"/>
    </source>
</evidence>
<keyword evidence="3" id="KW-1185">Reference proteome</keyword>
<proteinExistence type="predicted"/>
<dbReference type="RefSeq" id="WP_125096562.1">
    <property type="nucleotide sequence ID" value="NZ_RRUE01000002.1"/>
</dbReference>
<dbReference type="SUPFAM" id="SSF110857">
    <property type="entry name" value="Gamma-glutamyl cyclotransferase-like"/>
    <property type="match status" value="1"/>
</dbReference>
<dbReference type="InterPro" id="IPR009288">
    <property type="entry name" value="AIG2-like_dom"/>
</dbReference>
<dbReference type="GO" id="GO:0016740">
    <property type="term" value="F:transferase activity"/>
    <property type="evidence" value="ECO:0007669"/>
    <property type="project" value="UniProtKB-KW"/>
</dbReference>
<dbReference type="InterPro" id="IPR013024">
    <property type="entry name" value="GGCT-like"/>
</dbReference>
<name>A0A426FNX2_9BURK</name>
<dbReference type="CDD" id="cd06661">
    <property type="entry name" value="GGCT_like"/>
    <property type="match status" value="1"/>
</dbReference>
<dbReference type="Proteomes" id="UP000270261">
    <property type="component" value="Unassembled WGS sequence"/>
</dbReference>
<evidence type="ECO:0000313" key="2">
    <source>
        <dbReference type="EMBL" id="RRN44368.1"/>
    </source>
</evidence>
<sequence length="117" mass="12964">MQKLFSYGTLQQENVQLATFSRKLTGSPDVLVGYRLDEIAISDPAVVATSGKTHHPMLIRTENPADEVPGVIFEITDEELAQADRYEVKEYARVMATFRSGAQAWIYGDAREAKGQG</sequence>
<dbReference type="Pfam" id="PF06094">
    <property type="entry name" value="GGACT"/>
    <property type="match status" value="1"/>
</dbReference>
<feature type="domain" description="Gamma-glutamylcyclotransferase AIG2-like" evidence="1">
    <location>
        <begin position="4"/>
        <end position="107"/>
    </location>
</feature>
<organism evidence="2 3">
    <name type="scientific">Lautropia dentalis</name>
    <dbReference type="NCBI Taxonomy" id="2490857"/>
    <lineage>
        <taxon>Bacteria</taxon>
        <taxon>Pseudomonadati</taxon>
        <taxon>Pseudomonadota</taxon>
        <taxon>Betaproteobacteria</taxon>
        <taxon>Burkholderiales</taxon>
        <taxon>Burkholderiaceae</taxon>
        <taxon>Lautropia</taxon>
    </lineage>
</organism>
<keyword evidence="2" id="KW-0808">Transferase</keyword>
<dbReference type="EMBL" id="RRUE01000002">
    <property type="protein sequence ID" value="RRN44368.1"/>
    <property type="molecule type" value="Genomic_DNA"/>
</dbReference>
<accession>A0A426FNX2</accession>
<dbReference type="Gene3D" id="3.10.490.10">
    <property type="entry name" value="Gamma-glutamyl cyclotransferase-like"/>
    <property type="match status" value="1"/>
</dbReference>
<gene>
    <name evidence="2" type="ORF">EHV23_13715</name>
</gene>
<dbReference type="AlphaFoldDB" id="A0A426FNX2"/>
<dbReference type="InterPro" id="IPR036568">
    <property type="entry name" value="GGCT-like_sf"/>
</dbReference>
<evidence type="ECO:0000313" key="3">
    <source>
        <dbReference type="Proteomes" id="UP000270261"/>
    </source>
</evidence>
<comment type="caution">
    <text evidence="2">The sequence shown here is derived from an EMBL/GenBank/DDBJ whole genome shotgun (WGS) entry which is preliminary data.</text>
</comment>